<dbReference type="InterPro" id="IPR036388">
    <property type="entry name" value="WH-like_DNA-bd_sf"/>
</dbReference>
<evidence type="ECO:0000256" key="1">
    <source>
        <dbReference type="ARBA" id="ARBA00023015"/>
    </source>
</evidence>
<name>A0ABV8LDZ8_9ACTN</name>
<evidence type="ECO:0000259" key="4">
    <source>
        <dbReference type="PROSITE" id="PS50987"/>
    </source>
</evidence>
<accession>A0ABV8LDZ8</accession>
<evidence type="ECO:0000256" key="3">
    <source>
        <dbReference type="ARBA" id="ARBA00023163"/>
    </source>
</evidence>
<keyword evidence="3" id="KW-0804">Transcription</keyword>
<dbReference type="SMART" id="SM00418">
    <property type="entry name" value="HTH_ARSR"/>
    <property type="match status" value="1"/>
</dbReference>
<dbReference type="Gene3D" id="1.10.10.10">
    <property type="entry name" value="Winged helix-like DNA-binding domain superfamily/Winged helix DNA-binding domain"/>
    <property type="match status" value="1"/>
</dbReference>
<dbReference type="SUPFAM" id="SSF46785">
    <property type="entry name" value="Winged helix' DNA-binding domain"/>
    <property type="match status" value="1"/>
</dbReference>
<reference evidence="6" key="1">
    <citation type="journal article" date="2019" name="Int. J. Syst. Evol. Microbiol.">
        <title>The Global Catalogue of Microorganisms (GCM) 10K type strain sequencing project: providing services to taxonomists for standard genome sequencing and annotation.</title>
        <authorList>
            <consortium name="The Broad Institute Genomics Platform"/>
            <consortium name="The Broad Institute Genome Sequencing Center for Infectious Disease"/>
            <person name="Wu L."/>
            <person name="Ma J."/>
        </authorList>
    </citation>
    <scope>NUCLEOTIDE SEQUENCE [LARGE SCALE GENOMIC DNA]</scope>
    <source>
        <strain evidence="6">CGMCC 4.7289</strain>
    </source>
</reference>
<evidence type="ECO:0000313" key="6">
    <source>
        <dbReference type="Proteomes" id="UP001595816"/>
    </source>
</evidence>
<dbReference type="EMBL" id="JBHSAY010000003">
    <property type="protein sequence ID" value="MFC4129120.1"/>
    <property type="molecule type" value="Genomic_DNA"/>
</dbReference>
<dbReference type="PANTHER" id="PTHR33154:SF33">
    <property type="entry name" value="TRANSCRIPTIONAL REPRESSOR SDPR"/>
    <property type="match status" value="1"/>
</dbReference>
<sequence length="190" mass="21150">MPGDTSHKITDPSVIRALAHPARLAILEYLGSTSREITATEAAEVAGLSPSATSYHLRALAKAGIIHDAPSRGDGRERVYRGPGETHIEVDTDAGDDLEMKALKEQLLDLLLARSQERLTRWRHQYEAEPDNWREATVINETMIMVTADELTELTEQIAQLVGRYRRSVRQDDAPTDARIVSMLVRALPQ</sequence>
<dbReference type="InterPro" id="IPR036390">
    <property type="entry name" value="WH_DNA-bd_sf"/>
</dbReference>
<dbReference type="RefSeq" id="WP_253758781.1">
    <property type="nucleotide sequence ID" value="NZ_JAMZDZ010000001.1"/>
</dbReference>
<protein>
    <submittedName>
        <fullName evidence="5">ArsR/SmtB family transcription factor</fullName>
    </submittedName>
</protein>
<dbReference type="Proteomes" id="UP001595816">
    <property type="component" value="Unassembled WGS sequence"/>
</dbReference>
<proteinExistence type="predicted"/>
<evidence type="ECO:0000256" key="2">
    <source>
        <dbReference type="ARBA" id="ARBA00023125"/>
    </source>
</evidence>
<dbReference type="InterPro" id="IPR011991">
    <property type="entry name" value="ArsR-like_HTH"/>
</dbReference>
<comment type="caution">
    <text evidence="5">The sequence shown here is derived from an EMBL/GenBank/DDBJ whole genome shotgun (WGS) entry which is preliminary data.</text>
</comment>
<feature type="domain" description="HTH arsR-type" evidence="4">
    <location>
        <begin position="3"/>
        <end position="102"/>
    </location>
</feature>
<organism evidence="5 6">
    <name type="scientific">Hamadaea flava</name>
    <dbReference type="NCBI Taxonomy" id="1742688"/>
    <lineage>
        <taxon>Bacteria</taxon>
        <taxon>Bacillati</taxon>
        <taxon>Actinomycetota</taxon>
        <taxon>Actinomycetes</taxon>
        <taxon>Micromonosporales</taxon>
        <taxon>Micromonosporaceae</taxon>
        <taxon>Hamadaea</taxon>
    </lineage>
</organism>
<dbReference type="CDD" id="cd00090">
    <property type="entry name" value="HTH_ARSR"/>
    <property type="match status" value="1"/>
</dbReference>
<keyword evidence="2" id="KW-0238">DNA-binding</keyword>
<dbReference type="PROSITE" id="PS50987">
    <property type="entry name" value="HTH_ARSR_2"/>
    <property type="match status" value="1"/>
</dbReference>
<evidence type="ECO:0000313" key="5">
    <source>
        <dbReference type="EMBL" id="MFC4129120.1"/>
    </source>
</evidence>
<dbReference type="PRINTS" id="PR00778">
    <property type="entry name" value="HTHARSR"/>
</dbReference>
<dbReference type="PANTHER" id="PTHR33154">
    <property type="entry name" value="TRANSCRIPTIONAL REGULATOR, ARSR FAMILY"/>
    <property type="match status" value="1"/>
</dbReference>
<dbReference type="InterPro" id="IPR051081">
    <property type="entry name" value="HTH_MetalResp_TranReg"/>
</dbReference>
<keyword evidence="1" id="KW-0805">Transcription regulation</keyword>
<dbReference type="InterPro" id="IPR001845">
    <property type="entry name" value="HTH_ArsR_DNA-bd_dom"/>
</dbReference>
<dbReference type="Pfam" id="PF12840">
    <property type="entry name" value="HTH_20"/>
    <property type="match status" value="1"/>
</dbReference>
<gene>
    <name evidence="5" type="ORF">ACFOZ4_00645</name>
</gene>
<keyword evidence="6" id="KW-1185">Reference proteome</keyword>